<feature type="transmembrane region" description="Helical" evidence="1">
    <location>
        <begin position="407"/>
        <end position="424"/>
    </location>
</feature>
<feature type="transmembrane region" description="Helical" evidence="1">
    <location>
        <begin position="299"/>
        <end position="318"/>
    </location>
</feature>
<dbReference type="AlphaFoldDB" id="A0A151A5P7"/>
<dbReference type="Pfam" id="PF09586">
    <property type="entry name" value="YfhO"/>
    <property type="match status" value="1"/>
</dbReference>
<feature type="transmembrane region" description="Helical" evidence="1">
    <location>
        <begin position="12"/>
        <end position="33"/>
    </location>
</feature>
<dbReference type="Proteomes" id="UP000075418">
    <property type="component" value="Unassembled WGS sequence"/>
</dbReference>
<comment type="caution">
    <text evidence="2">The sequence shown here is derived from an EMBL/GenBank/DDBJ whole genome shotgun (WGS) entry which is preliminary data.</text>
</comment>
<accession>A0A151A5P7</accession>
<dbReference type="PANTHER" id="PTHR38454">
    <property type="entry name" value="INTEGRAL MEMBRANE PROTEIN-RELATED"/>
    <property type="match status" value="1"/>
</dbReference>
<feature type="transmembrane region" description="Helical" evidence="1">
    <location>
        <begin position="325"/>
        <end position="343"/>
    </location>
</feature>
<dbReference type="EMBL" id="LUGM01000002">
    <property type="protein sequence ID" value="KYH14682.1"/>
    <property type="molecule type" value="Genomic_DNA"/>
</dbReference>
<feature type="transmembrane region" description="Helical" evidence="1">
    <location>
        <begin position="844"/>
        <end position="863"/>
    </location>
</feature>
<dbReference type="InterPro" id="IPR018580">
    <property type="entry name" value="Uncharacterised_YfhO"/>
</dbReference>
<name>A0A151A5P7_9STAP</name>
<evidence type="ECO:0000313" key="2">
    <source>
        <dbReference type="EMBL" id="KYH14682.1"/>
    </source>
</evidence>
<proteinExistence type="predicted"/>
<evidence type="ECO:0008006" key="4">
    <source>
        <dbReference type="Google" id="ProtNLM"/>
    </source>
</evidence>
<feature type="transmembrane region" description="Helical" evidence="1">
    <location>
        <begin position="433"/>
        <end position="450"/>
    </location>
</feature>
<reference evidence="2 3" key="1">
    <citation type="submission" date="2016-02" db="EMBL/GenBank/DDBJ databases">
        <title>Draft genome sequence of hydrocarbon degrading Staphylococcus saprophyticus Strain CNV2, isolated from crude-oil contaminated soil from Noonmati Oil Refinery, Guwahati, Assam, India.</title>
        <authorList>
            <person name="Mukherjee A."/>
            <person name="Chettri B."/>
            <person name="Langpoklakpam J."/>
            <person name="Singh A.K."/>
            <person name="Chattopadhyay D.J."/>
        </authorList>
    </citation>
    <scope>NUCLEOTIDE SEQUENCE [LARGE SCALE GENOMIC DNA]</scope>
    <source>
        <strain evidence="2 3">CNV2</strain>
    </source>
</reference>
<feature type="transmembrane region" description="Helical" evidence="1">
    <location>
        <begin position="198"/>
        <end position="225"/>
    </location>
</feature>
<keyword evidence="1" id="KW-0472">Membrane</keyword>
<feature type="transmembrane region" description="Helical" evidence="1">
    <location>
        <begin position="355"/>
        <end position="375"/>
    </location>
</feature>
<protein>
    <recommendedName>
        <fullName evidence="4">Integral membrane protein</fullName>
    </recommendedName>
</protein>
<keyword evidence="1" id="KW-0812">Transmembrane</keyword>
<dbReference type="PANTHER" id="PTHR38454:SF1">
    <property type="entry name" value="INTEGRAL MEMBRANE PROTEIN"/>
    <property type="match status" value="1"/>
</dbReference>
<gene>
    <name evidence="2" type="ORF">A0131_07825</name>
</gene>
<feature type="transmembrane region" description="Helical" evidence="1">
    <location>
        <begin position="245"/>
        <end position="264"/>
    </location>
</feature>
<organism evidence="2 3">
    <name type="scientific">Staphylococcus kloosii</name>
    <dbReference type="NCBI Taxonomy" id="29384"/>
    <lineage>
        <taxon>Bacteria</taxon>
        <taxon>Bacillati</taxon>
        <taxon>Bacillota</taxon>
        <taxon>Bacilli</taxon>
        <taxon>Bacillales</taxon>
        <taxon>Staphylococcaceae</taxon>
        <taxon>Staphylococcus</taxon>
    </lineage>
</organism>
<evidence type="ECO:0000256" key="1">
    <source>
        <dbReference type="SAM" id="Phobius"/>
    </source>
</evidence>
<evidence type="ECO:0000313" key="3">
    <source>
        <dbReference type="Proteomes" id="UP000075418"/>
    </source>
</evidence>
<keyword evidence="1" id="KW-1133">Transmembrane helix</keyword>
<feature type="transmembrane region" description="Helical" evidence="1">
    <location>
        <begin position="123"/>
        <end position="143"/>
    </location>
</feature>
<dbReference type="RefSeq" id="WP_061854849.1">
    <property type="nucleotide sequence ID" value="NZ_LUGM01000002.1"/>
</dbReference>
<feature type="transmembrane region" description="Helical" evidence="1">
    <location>
        <begin position="382"/>
        <end position="401"/>
    </location>
</feature>
<feature type="transmembrane region" description="Helical" evidence="1">
    <location>
        <begin position="149"/>
        <end position="167"/>
    </location>
</feature>
<sequence length="869" mass="101386">MLNRLWSNKITRFICILVMGIIVTMLIFTPYIVRYFKDGIIFSGFGDGVRQMMPFQMYLYHHFIHFDSFYDHSFGLGGDYIKDLSYYYTTSPITYINFICIWICSQIFNLHPNNIMFWPGNQLIVAIAKSVVTFMLAFYYFNYLQFKKAATFIAALLYSGSTIVIYFNFTWSFYGDLLIFLPLSLYGMERYFKEKKLGLFIFAVALTLFSNFYFSYFEALVLFGYFAYRVIWKHQQDIVTRKQKVVTLIVAALLSLMTASWGFYTGVSSFFANNRKQNPDFHIPAFTDFERQTHFFSNGFYITVTIFALVALLSFQLYRHYYYRLFAIFTWIMLIGSLTPYFDSLFNGFATPERRWIYVFALTTGALIGLFIHYLREITLRAYLLACTPVIIAIIIAHILIHHEKLTWMYVCLLIMLSLGLIIARKNLLDKRWPLAIVIVLFMAQQAILVNNHRFNNLRKYETTFSALKSPQYHNATLAKSIHKINESHRQNPFNRIDFMTTFSLNTLLIYRFNGILLYSSIIDGKILDYYDKTMQINMPTDTNSTYRLLSNRANLMALWNVQDRIKKTNDPNLPYGFKYTKKIKPNKHTQFLHSKNTIDYPSAHITNKVYNTRDLKSPLDREQAMLQGVTLTNNHKANTNFKPNKNLLSSAHVSYINAHKTNNDILIVTKNNGGIQYKLPARLAHKYKDMYISMDLVLQAPDKRHKISVNKYSQQRKELTYKYRRVVKPITIRVKANENLNLKLPKGKYNYKIHGIYGEDYKTLRTSAKSLTKIKVSQQRNGYTLTNNQHRKGYIVLPIPFRDGMKASADGKSIPVTKGNGIMTVIHAKHGEQQIKLTYQPPLLWPLICISIIGIVASVLFVRSVRRH</sequence>